<protein>
    <recommendedName>
        <fullName evidence="3">G domain-containing protein</fullName>
    </recommendedName>
</protein>
<name>A0A2I0AV41_9ASPA</name>
<keyword evidence="2" id="KW-1185">Reference proteome</keyword>
<dbReference type="PANTHER" id="PTHR14241">
    <property type="entry name" value="INTERFERON-INDUCED PROTEIN 44"/>
    <property type="match status" value="1"/>
</dbReference>
<accession>A0A2I0AV41</accession>
<dbReference type="InterPro" id="IPR027417">
    <property type="entry name" value="P-loop_NTPase"/>
</dbReference>
<dbReference type="OrthoDB" id="25620at2759"/>
<gene>
    <name evidence="1" type="ORF">AXF42_Ash019564</name>
</gene>
<organism evidence="1 2">
    <name type="scientific">Apostasia shenzhenica</name>
    <dbReference type="NCBI Taxonomy" id="1088818"/>
    <lineage>
        <taxon>Eukaryota</taxon>
        <taxon>Viridiplantae</taxon>
        <taxon>Streptophyta</taxon>
        <taxon>Embryophyta</taxon>
        <taxon>Tracheophyta</taxon>
        <taxon>Spermatophyta</taxon>
        <taxon>Magnoliopsida</taxon>
        <taxon>Liliopsida</taxon>
        <taxon>Asparagales</taxon>
        <taxon>Orchidaceae</taxon>
        <taxon>Apostasioideae</taxon>
        <taxon>Apostasia</taxon>
    </lineage>
</organism>
<sequence>MGGGRNLCDAFPLKSPTSVNGKSLIDSDASIFTVEEQSCDSNVDWQPSSFSSSRAFGATFETFGAGDAEQQSEDFNSFIQSYCRWRPPSRSLDDAKLAILRHKPGDWIEKVGGLGAEDYDIPERITLLLIGPRSSGKSCLVNKITRVFDDDPSASDRAQVSYSGSAEGTCFLQEYPIPRNSSSLCLYDTRSLSIVPSDNLKLLERWMNEGVSHGEPVIL</sequence>
<dbReference type="STRING" id="1088818.A0A2I0AV41"/>
<reference evidence="1 2" key="1">
    <citation type="journal article" date="2017" name="Nature">
        <title>The Apostasia genome and the evolution of orchids.</title>
        <authorList>
            <person name="Zhang G.Q."/>
            <person name="Liu K.W."/>
            <person name="Li Z."/>
            <person name="Lohaus R."/>
            <person name="Hsiao Y.Y."/>
            <person name="Niu S.C."/>
            <person name="Wang J.Y."/>
            <person name="Lin Y.C."/>
            <person name="Xu Q."/>
            <person name="Chen L.J."/>
            <person name="Yoshida K."/>
            <person name="Fujiwara S."/>
            <person name="Wang Z.W."/>
            <person name="Zhang Y.Q."/>
            <person name="Mitsuda N."/>
            <person name="Wang M."/>
            <person name="Liu G.H."/>
            <person name="Pecoraro L."/>
            <person name="Huang H.X."/>
            <person name="Xiao X.J."/>
            <person name="Lin M."/>
            <person name="Wu X.Y."/>
            <person name="Wu W.L."/>
            <person name="Chen Y.Y."/>
            <person name="Chang S.B."/>
            <person name="Sakamoto S."/>
            <person name="Ohme-Takagi M."/>
            <person name="Yagi M."/>
            <person name="Zeng S.J."/>
            <person name="Shen C.Y."/>
            <person name="Yeh C.M."/>
            <person name="Luo Y.B."/>
            <person name="Tsai W.C."/>
            <person name="Van de Peer Y."/>
            <person name="Liu Z.J."/>
        </authorList>
    </citation>
    <scope>NUCLEOTIDE SEQUENCE [LARGE SCALE GENOMIC DNA]</scope>
    <source>
        <strain evidence="2">cv. Shenzhen</strain>
        <tissue evidence="1">Stem</tissue>
    </source>
</reference>
<evidence type="ECO:0008006" key="3">
    <source>
        <dbReference type="Google" id="ProtNLM"/>
    </source>
</evidence>
<dbReference type="Proteomes" id="UP000236161">
    <property type="component" value="Unassembled WGS sequence"/>
</dbReference>
<evidence type="ECO:0000313" key="2">
    <source>
        <dbReference type="Proteomes" id="UP000236161"/>
    </source>
</evidence>
<dbReference type="EMBL" id="KZ451949">
    <property type="protein sequence ID" value="PKA59410.1"/>
    <property type="molecule type" value="Genomic_DNA"/>
</dbReference>
<dbReference type="PANTHER" id="PTHR14241:SF32">
    <property type="entry name" value="VWFA DOMAIN-CONTAINING PROTEIN-RELATED"/>
    <property type="match status" value="1"/>
</dbReference>
<evidence type="ECO:0000313" key="1">
    <source>
        <dbReference type="EMBL" id="PKA59410.1"/>
    </source>
</evidence>
<dbReference type="AlphaFoldDB" id="A0A2I0AV41"/>
<proteinExistence type="predicted"/>
<dbReference type="SUPFAM" id="SSF52540">
    <property type="entry name" value="P-loop containing nucleoside triphosphate hydrolases"/>
    <property type="match status" value="1"/>
</dbReference>